<feature type="transmembrane region" description="Helical" evidence="6">
    <location>
        <begin position="58"/>
        <end position="78"/>
    </location>
</feature>
<evidence type="ECO:0000256" key="3">
    <source>
        <dbReference type="ARBA" id="ARBA00022692"/>
    </source>
</evidence>
<evidence type="ECO:0000256" key="1">
    <source>
        <dbReference type="ARBA" id="ARBA00004651"/>
    </source>
</evidence>
<reference evidence="7 8" key="1">
    <citation type="submission" date="2016-08" db="EMBL/GenBank/DDBJ databases">
        <authorList>
            <person name="Seilhamer J.J."/>
        </authorList>
    </citation>
    <scope>NUCLEOTIDE SEQUENCE [LARGE SCALE GENOMIC DNA]</scope>
    <source>
        <strain evidence="7 8">VC14762</strain>
    </source>
</reference>
<dbReference type="RefSeq" id="WP_077021099.1">
    <property type="nucleotide sequence ID" value="NZ_CADETK010000030.1"/>
</dbReference>
<feature type="transmembrane region" description="Helical" evidence="6">
    <location>
        <begin position="32"/>
        <end position="51"/>
    </location>
</feature>
<evidence type="ECO:0000256" key="2">
    <source>
        <dbReference type="ARBA" id="ARBA00022475"/>
    </source>
</evidence>
<dbReference type="OrthoDB" id="385012at2"/>
<dbReference type="Pfam" id="PF03788">
    <property type="entry name" value="LrgA"/>
    <property type="match status" value="1"/>
</dbReference>
<dbReference type="EMBL" id="MUTJ01000057">
    <property type="protein sequence ID" value="ONU83956.1"/>
    <property type="molecule type" value="Genomic_DNA"/>
</dbReference>
<dbReference type="PANTHER" id="PTHR33931:SF2">
    <property type="entry name" value="HOLIN-LIKE PROTEIN CIDA"/>
    <property type="match status" value="1"/>
</dbReference>
<comment type="subcellular location">
    <subcellularLocation>
        <location evidence="1">Cell membrane</location>
        <topology evidence="1">Multi-pass membrane protein</topology>
    </subcellularLocation>
</comment>
<evidence type="ECO:0000256" key="6">
    <source>
        <dbReference type="SAM" id="Phobius"/>
    </source>
</evidence>
<comment type="caution">
    <text evidence="7">The sequence shown here is derived from an EMBL/GenBank/DDBJ whole genome shotgun (WGS) entry which is preliminary data.</text>
</comment>
<feature type="transmembrane region" description="Helical" evidence="6">
    <location>
        <begin position="84"/>
        <end position="106"/>
    </location>
</feature>
<keyword evidence="2" id="KW-1003">Cell membrane</keyword>
<sequence>MPLLSIAILLTFQCLGEGITYLLHLSVPGPVVGMLLLLISLHAFPPLATTLESTASNLLQNLSLLFVPAGVGVMATANVVKGDLIPIAISLVVSTLLTVAVTALIMRCLTRVTSERNENHAGDMS</sequence>
<evidence type="ECO:0000256" key="4">
    <source>
        <dbReference type="ARBA" id="ARBA00022989"/>
    </source>
</evidence>
<dbReference type="PANTHER" id="PTHR33931">
    <property type="entry name" value="HOLIN-LIKE PROTEIN CIDA-RELATED"/>
    <property type="match status" value="1"/>
</dbReference>
<dbReference type="GO" id="GO:0005886">
    <property type="term" value="C:plasma membrane"/>
    <property type="evidence" value="ECO:0007669"/>
    <property type="project" value="UniProtKB-SubCell"/>
</dbReference>
<keyword evidence="3 6" id="KW-0812">Transmembrane</keyword>
<dbReference type="AlphaFoldDB" id="A0A1V2W211"/>
<protein>
    <submittedName>
        <fullName evidence="7">CidA/LrgA family protein</fullName>
    </submittedName>
</protein>
<gene>
    <name evidence="7" type="ORF">A8E72_19345</name>
</gene>
<keyword evidence="4 6" id="KW-1133">Transmembrane helix</keyword>
<dbReference type="InterPro" id="IPR005538">
    <property type="entry name" value="LrgA/CidA"/>
</dbReference>
<proteinExistence type="predicted"/>
<evidence type="ECO:0000313" key="8">
    <source>
        <dbReference type="Proteomes" id="UP000188543"/>
    </source>
</evidence>
<accession>A0A1V2W211</accession>
<keyword evidence="5 6" id="KW-0472">Membrane</keyword>
<organism evidence="7 8">
    <name type="scientific">Burkholderia cenocepacia</name>
    <dbReference type="NCBI Taxonomy" id="95486"/>
    <lineage>
        <taxon>Bacteria</taxon>
        <taxon>Pseudomonadati</taxon>
        <taxon>Pseudomonadota</taxon>
        <taxon>Betaproteobacteria</taxon>
        <taxon>Burkholderiales</taxon>
        <taxon>Burkholderiaceae</taxon>
        <taxon>Burkholderia</taxon>
        <taxon>Burkholderia cepacia complex</taxon>
    </lineage>
</organism>
<dbReference type="Proteomes" id="UP000188543">
    <property type="component" value="Unassembled WGS sequence"/>
</dbReference>
<evidence type="ECO:0000256" key="5">
    <source>
        <dbReference type="ARBA" id="ARBA00023136"/>
    </source>
</evidence>
<evidence type="ECO:0000313" key="7">
    <source>
        <dbReference type="EMBL" id="ONU83956.1"/>
    </source>
</evidence>
<name>A0A1V2W211_9BURK</name>